<keyword evidence="3" id="KW-1185">Reference proteome</keyword>
<dbReference type="EMBL" id="JBBJCI010000039">
    <property type="protein sequence ID" value="KAK7249934.1"/>
    <property type="molecule type" value="Genomic_DNA"/>
</dbReference>
<sequence length="412" mass="43411">MLGFLALLASAAAYKPHSLLRWRRRALATRLRATRSLALPLELDDWAPARYASPMEFGEAAEHAARALRVPAALRDVANPYGMHSHLAMTLFGAAAASARTFFFFPRARASPPPAGFAAYPALTSALTTLPPPNASEGGFFFSLMSIVFGTLTASTISDAGDRLKALRAAAVEEATLLLTLTKRLEGLRYCDADEGLAAPEAVFATCAAAAWAHTSDLIDGTRDDELAALASGDDEVVAILETLVASQAMWDGGRGPSAASHVDAAERLVEARGKRLSLESASIPRQQYDVLHALSAVLVVAYAYLTLDKAPPPHALGAFLGADGVHFDGSIGVRVLFSFIVGALGVFNRLAGDLNRLKGDKLESATVAATLKKVRGGLAPALGRSHIALTPRSKRSARGGRESPSPVKFFG</sequence>
<gene>
    <name evidence="2" type="ORF">SO694_00005477</name>
</gene>
<reference evidence="2 3" key="1">
    <citation type="submission" date="2024-03" db="EMBL/GenBank/DDBJ databases">
        <title>Aureococcus anophagefferens CCMP1851 and Kratosvirus quantuckense: Draft genome of a second virus-susceptible host strain in the model system.</title>
        <authorList>
            <person name="Chase E."/>
            <person name="Truchon A.R."/>
            <person name="Schepens W."/>
            <person name="Wilhelm S.W."/>
        </authorList>
    </citation>
    <scope>NUCLEOTIDE SEQUENCE [LARGE SCALE GENOMIC DNA]</scope>
    <source>
        <strain evidence="2 3">CCMP1851</strain>
    </source>
</reference>
<comment type="caution">
    <text evidence="2">The sequence shown here is derived from an EMBL/GenBank/DDBJ whole genome shotgun (WGS) entry which is preliminary data.</text>
</comment>
<protein>
    <submittedName>
        <fullName evidence="2">Uncharacterized protein</fullName>
    </submittedName>
</protein>
<dbReference type="Pfam" id="PF14023">
    <property type="entry name" value="Bestrophin-like"/>
    <property type="match status" value="1"/>
</dbReference>
<organism evidence="2 3">
    <name type="scientific">Aureococcus anophagefferens</name>
    <name type="common">Harmful bloom alga</name>
    <dbReference type="NCBI Taxonomy" id="44056"/>
    <lineage>
        <taxon>Eukaryota</taxon>
        <taxon>Sar</taxon>
        <taxon>Stramenopiles</taxon>
        <taxon>Ochrophyta</taxon>
        <taxon>Pelagophyceae</taxon>
        <taxon>Pelagomonadales</taxon>
        <taxon>Pelagomonadaceae</taxon>
        <taxon>Aureococcus</taxon>
    </lineage>
</organism>
<dbReference type="InterPro" id="IPR025333">
    <property type="entry name" value="DUF4239"/>
</dbReference>
<evidence type="ECO:0000256" key="1">
    <source>
        <dbReference type="SAM" id="MobiDB-lite"/>
    </source>
</evidence>
<accession>A0ABR1GA43</accession>
<dbReference type="Proteomes" id="UP001363151">
    <property type="component" value="Unassembled WGS sequence"/>
</dbReference>
<evidence type="ECO:0000313" key="2">
    <source>
        <dbReference type="EMBL" id="KAK7249934.1"/>
    </source>
</evidence>
<name>A0ABR1GA43_AURAN</name>
<evidence type="ECO:0000313" key="3">
    <source>
        <dbReference type="Proteomes" id="UP001363151"/>
    </source>
</evidence>
<proteinExistence type="predicted"/>
<feature type="region of interest" description="Disordered" evidence="1">
    <location>
        <begin position="392"/>
        <end position="412"/>
    </location>
</feature>